<reference evidence="1 2" key="1">
    <citation type="submission" date="2014-04" db="EMBL/GenBank/DDBJ databases">
        <title>Draft Genome Sequence of Synergistes jonesii.</title>
        <authorList>
            <person name="Coil D.A."/>
            <person name="Eisen J.A."/>
            <person name="Holland-Moritz H.E."/>
        </authorList>
    </citation>
    <scope>NUCLEOTIDE SEQUENCE [LARGE SCALE GENOMIC DNA]</scope>
    <source>
        <strain evidence="1 2">78-1</strain>
    </source>
</reference>
<dbReference type="eggNOG" id="COG5437">
    <property type="taxonomic scope" value="Bacteria"/>
</dbReference>
<dbReference type="NCBIfam" id="NF047353">
    <property type="entry name" value="tube_lmo2291"/>
    <property type="match status" value="1"/>
</dbReference>
<dbReference type="GeneID" id="90984731"/>
<evidence type="ECO:0000313" key="2">
    <source>
        <dbReference type="Proteomes" id="UP000027665"/>
    </source>
</evidence>
<evidence type="ECO:0000313" key="1">
    <source>
        <dbReference type="EMBL" id="KEJ91132.1"/>
    </source>
</evidence>
<dbReference type="OrthoDB" id="7266971at2"/>
<dbReference type="RefSeq" id="WP_070110205.1">
    <property type="nucleotide sequence ID" value="NZ_JMKI01000060.1"/>
</dbReference>
<sequence>MPVTLPDNPNTSNAQVGKDFLLKINLGDASYPTWTIIGAQRSTDLNRTADSIDVSHKTSGSWKGFKAGLRGWSIDLGGLVLLGDTGLEALEAAYEQGIEINVCFMYPDGSIQEGWGSITELSISTPHDGAAEISGTIEGNGQLTPRRVIEDGGGARVYAGAQDETIDGGVADTTDYGAVVDGGKAAD</sequence>
<dbReference type="Proteomes" id="UP000027665">
    <property type="component" value="Unassembled WGS sequence"/>
</dbReference>
<dbReference type="Pfam" id="PF06199">
    <property type="entry name" value="Phage_tail_2"/>
    <property type="match status" value="1"/>
</dbReference>
<name>A0A073J0E0_9BACT</name>
<organism evidence="1 2">
    <name type="scientific">Synergistes jonesii</name>
    <dbReference type="NCBI Taxonomy" id="2754"/>
    <lineage>
        <taxon>Bacteria</taxon>
        <taxon>Thermotogati</taxon>
        <taxon>Synergistota</taxon>
        <taxon>Synergistia</taxon>
        <taxon>Synergistales</taxon>
        <taxon>Synergistaceae</taxon>
        <taxon>Synergistes</taxon>
    </lineage>
</organism>
<dbReference type="STRING" id="2754.EH55_13220"/>
<dbReference type="AlphaFoldDB" id="A0A073J0E0"/>
<dbReference type="EMBL" id="JMKI01000060">
    <property type="protein sequence ID" value="KEJ91132.1"/>
    <property type="molecule type" value="Genomic_DNA"/>
</dbReference>
<keyword evidence="2" id="KW-1185">Reference proteome</keyword>
<dbReference type="Gene3D" id="4.10.410.40">
    <property type="match status" value="1"/>
</dbReference>
<comment type="caution">
    <text evidence="1">The sequence shown here is derived from an EMBL/GenBank/DDBJ whole genome shotgun (WGS) entry which is preliminary data.</text>
</comment>
<dbReference type="NCBIfam" id="TIGR02126">
    <property type="entry name" value="phgtail_TP901_1"/>
    <property type="match status" value="1"/>
</dbReference>
<gene>
    <name evidence="1" type="ORF">EH55_13220</name>
</gene>
<protein>
    <submittedName>
        <fullName evidence="1">Tail protein</fullName>
    </submittedName>
</protein>
<accession>A0A073J0E0</accession>
<proteinExistence type="predicted"/>
<dbReference type="InterPro" id="IPR011855">
    <property type="entry name" value="Phgtail_TP901_1"/>
</dbReference>